<feature type="transmembrane region" description="Helical" evidence="10">
    <location>
        <begin position="413"/>
        <end position="430"/>
    </location>
</feature>
<evidence type="ECO:0000256" key="10">
    <source>
        <dbReference type="SAM" id="Phobius"/>
    </source>
</evidence>
<evidence type="ECO:0000256" key="9">
    <source>
        <dbReference type="PIRNR" id="PIRNR016636"/>
    </source>
</evidence>
<keyword evidence="5 10" id="KW-0812">Transmembrane</keyword>
<dbReference type="PIRSF" id="PIRSF500217">
    <property type="entry name" value="AlgI"/>
    <property type="match status" value="1"/>
</dbReference>
<feature type="transmembrane region" description="Helical" evidence="10">
    <location>
        <begin position="111"/>
        <end position="131"/>
    </location>
</feature>
<dbReference type="InterPro" id="IPR004299">
    <property type="entry name" value="MBOAT_fam"/>
</dbReference>
<comment type="subcellular location">
    <subcellularLocation>
        <location evidence="1">Cell membrane</location>
        <topology evidence="1">Multi-pass membrane protein</topology>
    </subcellularLocation>
</comment>
<evidence type="ECO:0000256" key="7">
    <source>
        <dbReference type="ARBA" id="ARBA00023136"/>
    </source>
</evidence>
<name>A0A6B2M1N8_9BACT</name>
<dbReference type="Pfam" id="PF03062">
    <property type="entry name" value="MBOAT"/>
    <property type="match status" value="1"/>
</dbReference>
<keyword evidence="6 10" id="KW-1133">Transmembrane helix</keyword>
<keyword evidence="12" id="KW-1185">Reference proteome</keyword>
<evidence type="ECO:0000256" key="3">
    <source>
        <dbReference type="ARBA" id="ARBA00022475"/>
    </source>
</evidence>
<feature type="transmembrane region" description="Helical" evidence="10">
    <location>
        <begin position="442"/>
        <end position="471"/>
    </location>
</feature>
<reference evidence="11 12" key="1">
    <citation type="submission" date="2020-02" db="EMBL/GenBank/DDBJ databases">
        <title>Albibacoteraceae fam. nov., the first described family within the subdivision 4 Verrucomicrobia.</title>
        <authorList>
            <person name="Xi F."/>
        </authorList>
    </citation>
    <scope>NUCLEOTIDE SEQUENCE [LARGE SCALE GENOMIC DNA]</scope>
    <source>
        <strain evidence="11 12">CK1056</strain>
    </source>
</reference>
<dbReference type="RefSeq" id="WP_163963615.1">
    <property type="nucleotide sequence ID" value="NZ_JAAGNX010000002.1"/>
</dbReference>
<dbReference type="Proteomes" id="UP000478417">
    <property type="component" value="Unassembled WGS sequence"/>
</dbReference>
<gene>
    <name evidence="11" type="ORF">G0Q06_06310</name>
</gene>
<proteinExistence type="inferred from homology"/>
<feature type="transmembrane region" description="Helical" evidence="10">
    <location>
        <begin position="190"/>
        <end position="212"/>
    </location>
</feature>
<protein>
    <submittedName>
        <fullName evidence="11">MBOAT family protein</fullName>
    </submittedName>
</protein>
<dbReference type="GO" id="GO:0005886">
    <property type="term" value="C:plasma membrane"/>
    <property type="evidence" value="ECO:0007669"/>
    <property type="project" value="UniProtKB-SubCell"/>
</dbReference>
<feature type="transmembrane region" description="Helical" evidence="10">
    <location>
        <begin position="37"/>
        <end position="57"/>
    </location>
</feature>
<keyword evidence="7 9" id="KW-0472">Membrane</keyword>
<evidence type="ECO:0000256" key="6">
    <source>
        <dbReference type="ARBA" id="ARBA00022989"/>
    </source>
</evidence>
<evidence type="ECO:0000256" key="5">
    <source>
        <dbReference type="ARBA" id="ARBA00022692"/>
    </source>
</evidence>
<keyword evidence="8 9" id="KW-0012">Acyltransferase</keyword>
<evidence type="ECO:0000256" key="8">
    <source>
        <dbReference type="ARBA" id="ARBA00023315"/>
    </source>
</evidence>
<dbReference type="InterPro" id="IPR028362">
    <property type="entry name" value="AlgI"/>
</dbReference>
<feature type="transmembrane region" description="Helical" evidence="10">
    <location>
        <begin position="323"/>
        <end position="344"/>
    </location>
</feature>
<evidence type="ECO:0000313" key="11">
    <source>
        <dbReference type="EMBL" id="NDV62054.1"/>
    </source>
</evidence>
<dbReference type="InterPro" id="IPR051085">
    <property type="entry name" value="MB_O-acyltransferase"/>
</dbReference>
<comment type="caution">
    <text evidence="11">The sequence shown here is derived from an EMBL/GenBank/DDBJ whole genome shotgun (WGS) entry which is preliminary data.</text>
</comment>
<keyword evidence="4 9" id="KW-0808">Transferase</keyword>
<dbReference type="GO" id="GO:0016746">
    <property type="term" value="F:acyltransferase activity"/>
    <property type="evidence" value="ECO:0007669"/>
    <property type="project" value="UniProtKB-KW"/>
</dbReference>
<evidence type="ECO:0000256" key="1">
    <source>
        <dbReference type="ARBA" id="ARBA00004651"/>
    </source>
</evidence>
<feature type="transmembrane region" description="Helical" evidence="10">
    <location>
        <begin position="246"/>
        <end position="264"/>
    </location>
</feature>
<dbReference type="PANTHER" id="PTHR13285:SF23">
    <property type="entry name" value="TEICHOIC ACID D-ALANYLTRANSFERASE"/>
    <property type="match status" value="1"/>
</dbReference>
<feature type="transmembrane region" description="Helical" evidence="10">
    <location>
        <begin position="151"/>
        <end position="170"/>
    </location>
</feature>
<evidence type="ECO:0000313" key="12">
    <source>
        <dbReference type="Proteomes" id="UP000478417"/>
    </source>
</evidence>
<feature type="transmembrane region" description="Helical" evidence="10">
    <location>
        <begin position="6"/>
        <end position="25"/>
    </location>
</feature>
<dbReference type="EMBL" id="JAAGNX010000002">
    <property type="protein sequence ID" value="NDV62054.1"/>
    <property type="molecule type" value="Genomic_DNA"/>
</dbReference>
<dbReference type="PANTHER" id="PTHR13285">
    <property type="entry name" value="ACYLTRANSFERASE"/>
    <property type="match status" value="1"/>
</dbReference>
<accession>A0A6B2M1N8</accession>
<evidence type="ECO:0000256" key="2">
    <source>
        <dbReference type="ARBA" id="ARBA00010323"/>
    </source>
</evidence>
<dbReference type="PIRSF" id="PIRSF016636">
    <property type="entry name" value="AlgI_DltB"/>
    <property type="match status" value="1"/>
</dbReference>
<sequence>MLFNSLTFVIFFAIVLALHHLPIGWRWKKLNLLLGSYLFYAAWNPPFVLLLWLSTVVDYVAAGRIAKSERLAVRRAWLLVSMGTNLGMLGFFKYGGFLLDNFVAAAGAYGFDYHPAMASIILPVGISFYTFQTMSYTIDVYRRNSPPTNSFLDFALFVTFFPQLVAGPIVRPKQLIPQFKKEHQATHPQLMWGLGLMTLGMFQKIVMADTFLAPSADAVFGAAESVPFIDAWLGALAFGGQIFFDFAGYSTIAIGAALCLGFSLPENFRYPYAAIGFSDFWKRWHISLSSWLRDYLYIPLGGNRKGPARTYINLMLTMLLGGLWHGAAWTFVAWGALHGFYLWLEKGCARIFAGKEWTQKSTVRLLTGLATFALITLTWVFFRAPDFATASRILLSMFGLGADGAPVLTTTDMLLTSVVVVFLFAFSWILRDRMVEDVVGRMPWWLGACAWAGMLVLIILTQGGGGAFIYFQF</sequence>
<dbReference type="InterPro" id="IPR024194">
    <property type="entry name" value="Ac/AlaTfrase_AlgI/DltB"/>
</dbReference>
<dbReference type="GO" id="GO:0042121">
    <property type="term" value="P:alginic acid biosynthetic process"/>
    <property type="evidence" value="ECO:0007669"/>
    <property type="project" value="InterPro"/>
</dbReference>
<comment type="similarity">
    <text evidence="2 9">Belongs to the membrane-bound acyltransferase family.</text>
</comment>
<evidence type="ECO:0000256" key="4">
    <source>
        <dbReference type="ARBA" id="ARBA00022679"/>
    </source>
</evidence>
<keyword evidence="3 9" id="KW-1003">Cell membrane</keyword>
<feature type="transmembrane region" description="Helical" evidence="10">
    <location>
        <begin position="77"/>
        <end position="99"/>
    </location>
</feature>
<feature type="transmembrane region" description="Helical" evidence="10">
    <location>
        <begin position="365"/>
        <end position="382"/>
    </location>
</feature>
<dbReference type="AlphaFoldDB" id="A0A6B2M1N8"/>
<organism evidence="11 12">
    <name type="scientific">Oceanipulchritudo coccoides</name>
    <dbReference type="NCBI Taxonomy" id="2706888"/>
    <lineage>
        <taxon>Bacteria</taxon>
        <taxon>Pseudomonadati</taxon>
        <taxon>Verrucomicrobiota</taxon>
        <taxon>Opitutia</taxon>
        <taxon>Puniceicoccales</taxon>
        <taxon>Oceanipulchritudinaceae</taxon>
        <taxon>Oceanipulchritudo</taxon>
    </lineage>
</organism>